<reference evidence="3 4" key="1">
    <citation type="submission" date="2020-03" db="EMBL/GenBank/DDBJ databases">
        <title>Metabolic flexibility allows generalist bacteria to become dominant in a frequently disturbed ecosystem.</title>
        <authorList>
            <person name="Chen Y.-J."/>
            <person name="Leung P.M."/>
            <person name="Bay S.K."/>
            <person name="Hugenholtz P."/>
            <person name="Kessler A.J."/>
            <person name="Shelley G."/>
            <person name="Waite D.W."/>
            <person name="Cook P.L."/>
            <person name="Greening C."/>
        </authorList>
    </citation>
    <scope>NUCLEOTIDE SEQUENCE [LARGE SCALE GENOMIC DNA]</scope>
    <source>
        <strain evidence="3">SS_bin_28</strain>
    </source>
</reference>
<evidence type="ECO:0000313" key="3">
    <source>
        <dbReference type="EMBL" id="NNF05713.1"/>
    </source>
</evidence>
<sequence>MAMTSPATSMAQVPPHSASPQAFQSFASSSSSGSSFLGPRVRQTGTLFAAATIASYIAWHEEDPHAIQGFTEKHLDTFLVDVGDTFGSGFVAGGGTLGLYLLGNIQSDETMIKTSQDLAQGLMIMAGVVGATKVAVGRSRPNGGSHSFPSGHTATAFTTAAILNKRMGKEVGIPAYVLATFTGLGRMEDKKHYLSDVIAGAALGIAISNLVVGEEGDLGYLDHVYVGAGEVGLSVGF</sequence>
<feature type="region of interest" description="Disordered" evidence="1">
    <location>
        <begin position="1"/>
        <end position="25"/>
    </location>
</feature>
<evidence type="ECO:0000256" key="1">
    <source>
        <dbReference type="SAM" id="MobiDB-lite"/>
    </source>
</evidence>
<organism evidence="3 4">
    <name type="scientific">Eiseniibacteriota bacterium</name>
    <dbReference type="NCBI Taxonomy" id="2212470"/>
    <lineage>
        <taxon>Bacteria</taxon>
        <taxon>Candidatus Eiseniibacteriota</taxon>
    </lineage>
</organism>
<accession>A0A7Y2ECT1</accession>
<feature type="domain" description="Phosphatidic acid phosphatase type 2/haloperoxidase" evidence="2">
    <location>
        <begin position="115"/>
        <end position="212"/>
    </location>
</feature>
<dbReference type="Pfam" id="PF01569">
    <property type="entry name" value="PAP2"/>
    <property type="match status" value="1"/>
</dbReference>
<evidence type="ECO:0000259" key="2">
    <source>
        <dbReference type="SMART" id="SM00014"/>
    </source>
</evidence>
<evidence type="ECO:0000313" key="4">
    <source>
        <dbReference type="Proteomes" id="UP000547674"/>
    </source>
</evidence>
<dbReference type="AlphaFoldDB" id="A0A7Y2ECT1"/>
<dbReference type="SUPFAM" id="SSF48317">
    <property type="entry name" value="Acid phosphatase/Vanadium-dependent haloperoxidase"/>
    <property type="match status" value="1"/>
</dbReference>
<dbReference type="Gene3D" id="1.20.144.10">
    <property type="entry name" value="Phosphatidic acid phosphatase type 2/haloperoxidase"/>
    <property type="match status" value="1"/>
</dbReference>
<name>A0A7Y2ECT1_UNCEI</name>
<dbReference type="PANTHER" id="PTHR14969">
    <property type="entry name" value="SPHINGOSINE-1-PHOSPHATE PHOSPHOHYDROLASE"/>
    <property type="match status" value="1"/>
</dbReference>
<proteinExistence type="predicted"/>
<dbReference type="InterPro" id="IPR036938">
    <property type="entry name" value="PAP2/HPO_sf"/>
</dbReference>
<dbReference type="Proteomes" id="UP000547674">
    <property type="component" value="Unassembled WGS sequence"/>
</dbReference>
<dbReference type="EMBL" id="JABDJR010000112">
    <property type="protein sequence ID" value="NNF05713.1"/>
    <property type="molecule type" value="Genomic_DNA"/>
</dbReference>
<dbReference type="CDD" id="cd03394">
    <property type="entry name" value="PAP2_like_5"/>
    <property type="match status" value="1"/>
</dbReference>
<gene>
    <name evidence="3" type="ORF">HKN21_03025</name>
</gene>
<comment type="caution">
    <text evidence="3">The sequence shown here is derived from an EMBL/GenBank/DDBJ whole genome shotgun (WGS) entry which is preliminary data.</text>
</comment>
<dbReference type="InterPro" id="IPR000326">
    <property type="entry name" value="PAP2/HPO"/>
</dbReference>
<dbReference type="PANTHER" id="PTHR14969:SF13">
    <property type="entry name" value="AT30094P"/>
    <property type="match status" value="1"/>
</dbReference>
<feature type="compositionally biased region" description="Polar residues" evidence="1">
    <location>
        <begin position="1"/>
        <end position="11"/>
    </location>
</feature>
<dbReference type="SMART" id="SM00014">
    <property type="entry name" value="acidPPc"/>
    <property type="match status" value="1"/>
</dbReference>
<protein>
    <submittedName>
        <fullName evidence="3">Phosphatase PAP2 family protein</fullName>
    </submittedName>
</protein>